<name>A0A1F6CJ16_9BACT</name>
<evidence type="ECO:0000313" key="2">
    <source>
        <dbReference type="Proteomes" id="UP000178815"/>
    </source>
</evidence>
<dbReference type="AlphaFoldDB" id="A0A1F6CJ16"/>
<sequence length="213" mass="22643">MKSLFFGIFLIILLGVSGFVYRNAVEYPIRPIACPLDAQVCPDGTTVARIGPSCTFSPCQPPNVSLADAGIAFALPVGFSVTTLPDAASVAAYETIVASSTEKGSIIMRRYDINASSTALATIQQTAIGGASGLPVPTTSFSSTVLGTHRFTVVTIERFEGVVDVAYYLARGTDVLRFDAIDRGADWTNPSLDISTLQTQTALRELLRTLRAD</sequence>
<dbReference type="Proteomes" id="UP000178815">
    <property type="component" value="Unassembled WGS sequence"/>
</dbReference>
<proteinExistence type="predicted"/>
<reference evidence="1 2" key="1">
    <citation type="journal article" date="2016" name="Nat. Commun.">
        <title>Thousands of microbial genomes shed light on interconnected biogeochemical processes in an aquifer system.</title>
        <authorList>
            <person name="Anantharaman K."/>
            <person name="Brown C.T."/>
            <person name="Hug L.A."/>
            <person name="Sharon I."/>
            <person name="Castelle C.J."/>
            <person name="Probst A.J."/>
            <person name="Thomas B.C."/>
            <person name="Singh A."/>
            <person name="Wilkins M.J."/>
            <person name="Karaoz U."/>
            <person name="Brodie E.L."/>
            <person name="Williams K.H."/>
            <person name="Hubbard S.S."/>
            <person name="Banfield J.F."/>
        </authorList>
    </citation>
    <scope>NUCLEOTIDE SEQUENCE [LARGE SCALE GENOMIC DNA]</scope>
</reference>
<dbReference type="EMBL" id="MFKU01000004">
    <property type="protein sequence ID" value="OGG49145.1"/>
    <property type="molecule type" value="Genomic_DNA"/>
</dbReference>
<organism evidence="1 2">
    <name type="scientific">Candidatus Kaiserbacteria bacterium RIFCSPHIGHO2_01_FULL_53_31</name>
    <dbReference type="NCBI Taxonomy" id="1798481"/>
    <lineage>
        <taxon>Bacteria</taxon>
        <taxon>Candidatus Kaiseribacteriota</taxon>
    </lineage>
</organism>
<dbReference type="STRING" id="1798481.A2678_00765"/>
<evidence type="ECO:0000313" key="1">
    <source>
        <dbReference type="EMBL" id="OGG49145.1"/>
    </source>
</evidence>
<comment type="caution">
    <text evidence="1">The sequence shown here is derived from an EMBL/GenBank/DDBJ whole genome shotgun (WGS) entry which is preliminary data.</text>
</comment>
<accession>A0A1F6CJ16</accession>
<protein>
    <submittedName>
        <fullName evidence="1">Uncharacterized protein</fullName>
    </submittedName>
</protein>
<gene>
    <name evidence="1" type="ORF">A2678_00765</name>
</gene>